<name>A0A7S5UA12_AERHY</name>
<geneLocation type="plasmid" evidence="1">
    <name>pAerXI</name>
</geneLocation>
<accession>A0A7S5UA12</accession>
<organism evidence="1">
    <name type="scientific">Aeromonas hydrophila</name>
    <dbReference type="NCBI Taxonomy" id="644"/>
    <lineage>
        <taxon>Bacteria</taxon>
        <taxon>Pseudomonadati</taxon>
        <taxon>Pseudomonadota</taxon>
        <taxon>Gammaproteobacteria</taxon>
        <taxon>Aeromonadales</taxon>
        <taxon>Aeromonadaceae</taxon>
        <taxon>Aeromonas</taxon>
    </lineage>
</organism>
<dbReference type="EMBL" id="MK962691">
    <property type="protein sequence ID" value="QHU23893.1"/>
    <property type="molecule type" value="Genomic_DNA"/>
</dbReference>
<sequence length="101" mass="11324">MNMPQRGRPLNFPDPMNDVTIGNPTYIAPRDQVLRLYNQNNPAEAAENYCQRVRDWFMNEAIQIGWSNAMEAGNNLGILLHVNVQIVPVIPGAPQGLLPNQ</sequence>
<protein>
    <submittedName>
        <fullName evidence="1">Uncharacterized protein</fullName>
    </submittedName>
</protein>
<reference evidence="1" key="1">
    <citation type="submission" date="2019-05" db="EMBL/GenBank/DDBJ databases">
        <authorList>
            <person name="Perez Valdespino A."/>
            <person name="Curiel Quesada E."/>
            <person name="Perez Garcia D."/>
        </authorList>
    </citation>
    <scope>NUCLEOTIDE SEQUENCE</scope>
    <source>
        <strain evidence="1">RO13</strain>
        <plasmid evidence="1">pAerXI</plasmid>
    </source>
</reference>
<evidence type="ECO:0000313" key="1">
    <source>
        <dbReference type="EMBL" id="QHU23893.1"/>
    </source>
</evidence>
<dbReference type="RefSeq" id="WP_245133820.1">
    <property type="nucleotide sequence ID" value="NZ_CP148751.1"/>
</dbReference>
<proteinExistence type="predicted"/>
<dbReference type="AlphaFoldDB" id="A0A7S5UA12"/>
<keyword evidence="1" id="KW-0614">Plasmid</keyword>